<name>A0A0A8XA62_MESS1</name>
<dbReference type="Proteomes" id="UP000031014">
    <property type="component" value="Unassembled WGS sequence"/>
</dbReference>
<reference evidence="1 2" key="1">
    <citation type="submission" date="2013-06" db="EMBL/GenBank/DDBJ databases">
        <title>Whole genome shotgun sequence of Bacillus selenatarsenatis SF-1.</title>
        <authorList>
            <person name="Kuroda M."/>
            <person name="Sei K."/>
            <person name="Yamashita M."/>
            <person name="Ike M."/>
        </authorList>
    </citation>
    <scope>NUCLEOTIDE SEQUENCE [LARGE SCALE GENOMIC DNA]</scope>
    <source>
        <strain evidence="1 2">SF-1</strain>
    </source>
</reference>
<organism evidence="1 2">
    <name type="scientific">Mesobacillus selenatarsenatis (strain DSM 18680 / JCM 14380 / FERM P-15431 / SF-1)</name>
    <dbReference type="NCBI Taxonomy" id="1321606"/>
    <lineage>
        <taxon>Bacteria</taxon>
        <taxon>Bacillati</taxon>
        <taxon>Bacillota</taxon>
        <taxon>Bacilli</taxon>
        <taxon>Bacillales</taxon>
        <taxon>Bacillaceae</taxon>
        <taxon>Mesobacillus</taxon>
    </lineage>
</organism>
<dbReference type="STRING" id="1321606.SAMD00020551_3207"/>
<gene>
    <name evidence="1" type="ORF">SAMD00020551_3207</name>
</gene>
<evidence type="ECO:0000313" key="1">
    <source>
        <dbReference type="EMBL" id="GAM15051.1"/>
    </source>
</evidence>
<proteinExistence type="predicted"/>
<evidence type="ECO:0000313" key="2">
    <source>
        <dbReference type="Proteomes" id="UP000031014"/>
    </source>
</evidence>
<dbReference type="AlphaFoldDB" id="A0A0A8XA62"/>
<protein>
    <submittedName>
        <fullName evidence="1">Uncharacterized protein</fullName>
    </submittedName>
</protein>
<keyword evidence="2" id="KW-1185">Reference proteome</keyword>
<comment type="caution">
    <text evidence="1">The sequence shown here is derived from an EMBL/GenBank/DDBJ whole genome shotgun (WGS) entry which is preliminary data.</text>
</comment>
<accession>A0A0A8XA62</accession>
<sequence>MSGIGEFFLGLETEGNSFSRGEKNAEPYYNMKLYFNNQHV</sequence>
<dbReference type="EMBL" id="BASE01000072">
    <property type="protein sequence ID" value="GAM15051.1"/>
    <property type="molecule type" value="Genomic_DNA"/>
</dbReference>